<dbReference type="PROSITE" id="PS51144">
    <property type="entry name" value="ALPHA_CA_2"/>
    <property type="match status" value="1"/>
</dbReference>
<evidence type="ECO:0000256" key="1">
    <source>
        <dbReference type="ARBA" id="ARBA00001947"/>
    </source>
</evidence>
<evidence type="ECO:0000256" key="8">
    <source>
        <dbReference type="ARBA" id="ARBA00048348"/>
    </source>
</evidence>
<dbReference type="EC" id="4.2.1.1" evidence="4 9"/>
<evidence type="ECO:0000313" key="11">
    <source>
        <dbReference type="EMBL" id="KAK0748896.1"/>
    </source>
</evidence>
<evidence type="ECO:0000259" key="10">
    <source>
        <dbReference type="PROSITE" id="PS51144"/>
    </source>
</evidence>
<dbReference type="Gene3D" id="3.10.200.10">
    <property type="entry name" value="Alpha carbonic anhydrase"/>
    <property type="match status" value="1"/>
</dbReference>
<reference evidence="11" key="1">
    <citation type="submission" date="2023-06" db="EMBL/GenBank/DDBJ databases">
        <title>Genome-scale phylogeny and comparative genomics of the fungal order Sordariales.</title>
        <authorList>
            <consortium name="Lawrence Berkeley National Laboratory"/>
            <person name="Hensen N."/>
            <person name="Bonometti L."/>
            <person name="Westerberg I."/>
            <person name="Brannstrom I.O."/>
            <person name="Guillou S."/>
            <person name="Cros-Aarteil S."/>
            <person name="Calhoun S."/>
            <person name="Haridas S."/>
            <person name="Kuo A."/>
            <person name="Mondo S."/>
            <person name="Pangilinan J."/>
            <person name="Riley R."/>
            <person name="LaButti K."/>
            <person name="Andreopoulos B."/>
            <person name="Lipzen A."/>
            <person name="Chen C."/>
            <person name="Yanf M."/>
            <person name="Daum C."/>
            <person name="Ng V."/>
            <person name="Clum A."/>
            <person name="Steindorff A."/>
            <person name="Ohm R."/>
            <person name="Martin F."/>
            <person name="Silar P."/>
            <person name="Natvig D."/>
            <person name="Lalanne C."/>
            <person name="Gautier V."/>
            <person name="Ament-velasquez S.L."/>
            <person name="Kruys A."/>
            <person name="Hutchinson M.I."/>
            <person name="Powell A.J."/>
            <person name="Barry K."/>
            <person name="Miller A.N."/>
            <person name="Grigoriev I.V."/>
            <person name="Debuchy R."/>
            <person name="Gladieux P."/>
            <person name="Thoren M.H."/>
            <person name="Johannesson H."/>
        </authorList>
    </citation>
    <scope>NUCLEOTIDE SEQUENCE</scope>
    <source>
        <strain evidence="11">SMH3187-1</strain>
    </source>
</reference>
<proteinExistence type="inferred from homology"/>
<keyword evidence="9" id="KW-0732">Signal</keyword>
<feature type="signal peptide" evidence="9">
    <location>
        <begin position="1"/>
        <end position="17"/>
    </location>
</feature>
<keyword evidence="6 9" id="KW-0862">Zinc</keyword>
<dbReference type="EMBL" id="JAUKUD010000003">
    <property type="protein sequence ID" value="KAK0748896.1"/>
    <property type="molecule type" value="Genomic_DNA"/>
</dbReference>
<dbReference type="SUPFAM" id="SSF51069">
    <property type="entry name" value="Carbonic anhydrase"/>
    <property type="match status" value="1"/>
</dbReference>
<protein>
    <recommendedName>
        <fullName evidence="4 9">Carbonic anhydrase</fullName>
        <ecNumber evidence="4 9">4.2.1.1</ecNumber>
    </recommendedName>
</protein>
<evidence type="ECO:0000256" key="9">
    <source>
        <dbReference type="RuleBase" id="RU367011"/>
    </source>
</evidence>
<feature type="domain" description="Alpha-carbonic anhydrase" evidence="10">
    <location>
        <begin position="34"/>
        <end position="274"/>
    </location>
</feature>
<evidence type="ECO:0000256" key="3">
    <source>
        <dbReference type="ARBA" id="ARBA00010718"/>
    </source>
</evidence>
<dbReference type="InterPro" id="IPR018338">
    <property type="entry name" value="Carbonic_anhydrase_a-class_CS"/>
</dbReference>
<evidence type="ECO:0000256" key="4">
    <source>
        <dbReference type="ARBA" id="ARBA00012925"/>
    </source>
</evidence>
<evidence type="ECO:0000256" key="7">
    <source>
        <dbReference type="ARBA" id="ARBA00023239"/>
    </source>
</evidence>
<dbReference type="InterPro" id="IPR041891">
    <property type="entry name" value="Alpha_CA_prokaryot-like"/>
</dbReference>
<dbReference type="GO" id="GO:0004089">
    <property type="term" value="F:carbonate dehydratase activity"/>
    <property type="evidence" value="ECO:0007669"/>
    <property type="project" value="UniProtKB-UniRule"/>
</dbReference>
<keyword evidence="7 9" id="KW-0456">Lyase</keyword>
<keyword evidence="5 9" id="KW-0479">Metal-binding</keyword>
<evidence type="ECO:0000256" key="5">
    <source>
        <dbReference type="ARBA" id="ARBA00022723"/>
    </source>
</evidence>
<evidence type="ECO:0000313" key="12">
    <source>
        <dbReference type="Proteomes" id="UP001172155"/>
    </source>
</evidence>
<dbReference type="CDD" id="cd03124">
    <property type="entry name" value="alpha_CA_prokaryotic_like"/>
    <property type="match status" value="1"/>
</dbReference>
<evidence type="ECO:0000256" key="6">
    <source>
        <dbReference type="ARBA" id="ARBA00022833"/>
    </source>
</evidence>
<evidence type="ECO:0000256" key="2">
    <source>
        <dbReference type="ARBA" id="ARBA00002904"/>
    </source>
</evidence>
<organism evidence="11 12">
    <name type="scientific">Schizothecium vesticola</name>
    <dbReference type="NCBI Taxonomy" id="314040"/>
    <lineage>
        <taxon>Eukaryota</taxon>
        <taxon>Fungi</taxon>
        <taxon>Dikarya</taxon>
        <taxon>Ascomycota</taxon>
        <taxon>Pezizomycotina</taxon>
        <taxon>Sordariomycetes</taxon>
        <taxon>Sordariomycetidae</taxon>
        <taxon>Sordariales</taxon>
        <taxon>Schizotheciaceae</taxon>
        <taxon>Schizothecium</taxon>
    </lineage>
</organism>
<dbReference type="Pfam" id="PF00194">
    <property type="entry name" value="Carb_anhydrase"/>
    <property type="match status" value="1"/>
</dbReference>
<gene>
    <name evidence="11" type="ORF">B0T18DRAFT_405412</name>
</gene>
<dbReference type="InterPro" id="IPR036398">
    <property type="entry name" value="CA_dom_sf"/>
</dbReference>
<comment type="catalytic activity">
    <reaction evidence="8 9">
        <text>hydrogencarbonate + H(+) = CO2 + H2O</text>
        <dbReference type="Rhea" id="RHEA:10748"/>
        <dbReference type="ChEBI" id="CHEBI:15377"/>
        <dbReference type="ChEBI" id="CHEBI:15378"/>
        <dbReference type="ChEBI" id="CHEBI:16526"/>
        <dbReference type="ChEBI" id="CHEBI:17544"/>
        <dbReference type="EC" id="4.2.1.1"/>
    </reaction>
</comment>
<dbReference type="GO" id="GO:0008270">
    <property type="term" value="F:zinc ion binding"/>
    <property type="evidence" value="ECO:0007669"/>
    <property type="project" value="UniProtKB-UniRule"/>
</dbReference>
<keyword evidence="12" id="KW-1185">Reference proteome</keyword>
<comment type="function">
    <text evidence="2 9">Reversible hydration of carbon dioxide.</text>
</comment>
<comment type="similarity">
    <text evidence="3 9">Belongs to the alpha-carbonic anhydrase family.</text>
</comment>
<name>A0AA40F0M8_9PEZI</name>
<dbReference type="InterPro" id="IPR023561">
    <property type="entry name" value="Carbonic_anhydrase_a-class"/>
</dbReference>
<dbReference type="PROSITE" id="PS00162">
    <property type="entry name" value="ALPHA_CA_1"/>
    <property type="match status" value="1"/>
</dbReference>
<comment type="caution">
    <text evidence="11">The sequence shown here is derived from an EMBL/GenBank/DDBJ whole genome shotgun (WGS) entry which is preliminary data.</text>
</comment>
<sequence length="274" mass="29720">MKSTLLLTFTLVRCVLSHELHGTSLHPRSEAVSPSFGYHGLKGPTNWYGINPETNTLCAKGTHQSPIDVSSTGCGPKSANPVFHVPAVPEGAEFLNLGTTVEVIANGTLIKGSKMFNLAQFHFHTPSEHSVDGKYYPMEVHFVFQAQDQSLSVVGFLIDLETPSSHHIDASLLGTIAKSLERIQHAGDSTNTGALAFDKLEQHFAAHGTFQYSGSLTTPPCSEGVSWVVSCTPIVVRAADYLAFRDVIKFNARFTQNTPGEINLIDNAAKELQR</sequence>
<feature type="chain" id="PRO_5041489146" description="Carbonic anhydrase" evidence="9">
    <location>
        <begin position="18"/>
        <end position="274"/>
    </location>
</feature>
<dbReference type="InterPro" id="IPR001148">
    <property type="entry name" value="CA_dom"/>
</dbReference>
<comment type="cofactor">
    <cofactor evidence="1 9">
        <name>Zn(2+)</name>
        <dbReference type="ChEBI" id="CHEBI:29105"/>
    </cofactor>
</comment>
<dbReference type="Proteomes" id="UP001172155">
    <property type="component" value="Unassembled WGS sequence"/>
</dbReference>
<dbReference type="SMART" id="SM01057">
    <property type="entry name" value="Carb_anhydrase"/>
    <property type="match status" value="1"/>
</dbReference>
<dbReference type="PANTHER" id="PTHR18952:SF265">
    <property type="entry name" value="CARBONIC ANHYDRASE"/>
    <property type="match status" value="1"/>
</dbReference>
<dbReference type="PANTHER" id="PTHR18952">
    <property type="entry name" value="CARBONIC ANHYDRASE"/>
    <property type="match status" value="1"/>
</dbReference>
<accession>A0AA40F0M8</accession>
<dbReference type="AlphaFoldDB" id="A0AA40F0M8"/>